<dbReference type="InterPro" id="IPR001647">
    <property type="entry name" value="HTH_TetR"/>
</dbReference>
<sequence>MKRGTITREIVIDQALKNVSESGFDHLTYNGLARTIGIQPQSMYRYVANINDVKSGVIAEYITRLNDNINEKLGDDSGKKALHNFAEYFISYTKDGIPFTEMISGLINYRKEELVEKALDKLRQGPISNIGLLTSDAEMIEKNSQLYLDFIIGNLSFLTMQVDDVDKNKRLFLANIDRIIDLFE</sequence>
<feature type="DNA-binding region" description="H-T-H motif" evidence="2">
    <location>
        <begin position="28"/>
        <end position="47"/>
    </location>
</feature>
<accession>A0A401FNN2</accession>
<dbReference type="SUPFAM" id="SSF46689">
    <property type="entry name" value="Homeodomain-like"/>
    <property type="match status" value="1"/>
</dbReference>
<feature type="domain" description="HTH tetR-type" evidence="3">
    <location>
        <begin position="5"/>
        <end position="65"/>
    </location>
</feature>
<evidence type="ECO:0000256" key="2">
    <source>
        <dbReference type="PROSITE-ProRule" id="PRU00335"/>
    </source>
</evidence>
<dbReference type="GO" id="GO:0003677">
    <property type="term" value="F:DNA binding"/>
    <property type="evidence" value="ECO:0007669"/>
    <property type="project" value="UniProtKB-UniRule"/>
</dbReference>
<dbReference type="InterPro" id="IPR009057">
    <property type="entry name" value="Homeodomain-like_sf"/>
</dbReference>
<evidence type="ECO:0000259" key="3">
    <source>
        <dbReference type="PROSITE" id="PS50977"/>
    </source>
</evidence>
<organism evidence="4 5">
    <name type="scientific">Lentilactobacillus kosonis</name>
    <dbReference type="NCBI Taxonomy" id="2810561"/>
    <lineage>
        <taxon>Bacteria</taxon>
        <taxon>Bacillati</taxon>
        <taxon>Bacillota</taxon>
        <taxon>Bacilli</taxon>
        <taxon>Lactobacillales</taxon>
        <taxon>Lactobacillaceae</taxon>
        <taxon>Lentilactobacillus</taxon>
    </lineage>
</organism>
<dbReference type="Gene3D" id="1.10.10.60">
    <property type="entry name" value="Homeodomain-like"/>
    <property type="match status" value="1"/>
</dbReference>
<dbReference type="AlphaFoldDB" id="A0A401FNN2"/>
<evidence type="ECO:0000313" key="4">
    <source>
        <dbReference type="EMBL" id="GAY73990.1"/>
    </source>
</evidence>
<keyword evidence="5" id="KW-1185">Reference proteome</keyword>
<evidence type="ECO:0000313" key="5">
    <source>
        <dbReference type="Proteomes" id="UP000286974"/>
    </source>
</evidence>
<dbReference type="EMBL" id="BEXA01000005">
    <property type="protein sequence ID" value="GAY73990.1"/>
    <property type="molecule type" value="Genomic_DNA"/>
</dbReference>
<dbReference type="PROSITE" id="PS50977">
    <property type="entry name" value="HTH_TETR_2"/>
    <property type="match status" value="1"/>
</dbReference>
<reference evidence="4 5" key="1">
    <citation type="submission" date="2017-11" db="EMBL/GenBank/DDBJ databases">
        <title>Draft Genome Sequence of Lactobacillus curieae NBRC 111893 isolated from Koso, a Japanese sugar-Vegetable Fermented Beverage.</title>
        <authorList>
            <person name="Chiou T.Y."/>
            <person name="Oshima K."/>
            <person name="Suda W."/>
            <person name="Hattori M."/>
            <person name="Takahashi T."/>
        </authorList>
    </citation>
    <scope>NUCLEOTIDE SEQUENCE [LARGE SCALE GENOMIC DNA]</scope>
    <source>
        <strain evidence="4 5">NBRC111893</strain>
    </source>
</reference>
<keyword evidence="1 2" id="KW-0238">DNA-binding</keyword>
<dbReference type="Proteomes" id="UP000286974">
    <property type="component" value="Unassembled WGS sequence"/>
</dbReference>
<proteinExistence type="predicted"/>
<protein>
    <submittedName>
        <fullName evidence="4">Transcriptional regulator, TetR family</fullName>
    </submittedName>
</protein>
<comment type="caution">
    <text evidence="4">The sequence shown here is derived from an EMBL/GenBank/DDBJ whole genome shotgun (WGS) entry which is preliminary data.</text>
</comment>
<name>A0A401FNN2_9LACO</name>
<evidence type="ECO:0000256" key="1">
    <source>
        <dbReference type="ARBA" id="ARBA00023125"/>
    </source>
</evidence>
<dbReference type="RefSeq" id="WP_125008718.1">
    <property type="nucleotide sequence ID" value="NZ_BEXA01000005.1"/>
</dbReference>
<gene>
    <name evidence="4" type="ORF">NBRC111893_2136</name>
</gene>
<dbReference type="OrthoDB" id="71867at2"/>